<evidence type="ECO:0000313" key="2">
    <source>
        <dbReference type="Proteomes" id="UP001419268"/>
    </source>
</evidence>
<evidence type="ECO:0008006" key="3">
    <source>
        <dbReference type="Google" id="ProtNLM"/>
    </source>
</evidence>
<organism evidence="1 2">
    <name type="scientific">Stephania cephalantha</name>
    <dbReference type="NCBI Taxonomy" id="152367"/>
    <lineage>
        <taxon>Eukaryota</taxon>
        <taxon>Viridiplantae</taxon>
        <taxon>Streptophyta</taxon>
        <taxon>Embryophyta</taxon>
        <taxon>Tracheophyta</taxon>
        <taxon>Spermatophyta</taxon>
        <taxon>Magnoliopsida</taxon>
        <taxon>Ranunculales</taxon>
        <taxon>Menispermaceae</taxon>
        <taxon>Menispermoideae</taxon>
        <taxon>Cissampelideae</taxon>
        <taxon>Stephania</taxon>
    </lineage>
</organism>
<protein>
    <recommendedName>
        <fullName evidence="3">Gag protein</fullName>
    </recommendedName>
</protein>
<proteinExistence type="predicted"/>
<dbReference type="AlphaFoldDB" id="A0AAP0JXZ1"/>
<evidence type="ECO:0000313" key="1">
    <source>
        <dbReference type="EMBL" id="KAK9141090.1"/>
    </source>
</evidence>
<accession>A0AAP0JXZ1</accession>
<dbReference type="EMBL" id="JBBNAG010000004">
    <property type="protein sequence ID" value="KAK9141090.1"/>
    <property type="molecule type" value="Genomic_DNA"/>
</dbReference>
<reference evidence="1 2" key="1">
    <citation type="submission" date="2024-01" db="EMBL/GenBank/DDBJ databases">
        <title>Genome assemblies of Stephania.</title>
        <authorList>
            <person name="Yang L."/>
        </authorList>
    </citation>
    <scope>NUCLEOTIDE SEQUENCE [LARGE SCALE GENOMIC DNA]</scope>
    <source>
        <strain evidence="1">JXDWG</strain>
        <tissue evidence="1">Leaf</tissue>
    </source>
</reference>
<dbReference type="Proteomes" id="UP001419268">
    <property type="component" value="Unassembled WGS sequence"/>
</dbReference>
<sequence>MNYTYWKARIEGYILSIDVKAWRSIEKGYEPPEVDGEPKTPDDWTTDEEKLLLADAKGLNAIFEAVNQEHLKLISLCRAAMEAWEILENFFEGN</sequence>
<comment type="caution">
    <text evidence="1">The sequence shown here is derived from an EMBL/GenBank/DDBJ whole genome shotgun (WGS) entry which is preliminary data.</text>
</comment>
<gene>
    <name evidence="1" type="ORF">Scep_010771</name>
</gene>
<dbReference type="Pfam" id="PF14223">
    <property type="entry name" value="Retrotran_gag_2"/>
    <property type="match status" value="1"/>
</dbReference>
<keyword evidence="2" id="KW-1185">Reference proteome</keyword>
<name>A0AAP0JXZ1_9MAGN</name>